<dbReference type="SMART" id="SM00062">
    <property type="entry name" value="PBPb"/>
    <property type="match status" value="1"/>
</dbReference>
<protein>
    <submittedName>
        <fullName evidence="5">Uncharacterized protein LOC101861903</fullName>
    </submittedName>
</protein>
<proteinExistence type="predicted"/>
<evidence type="ECO:0000313" key="5">
    <source>
        <dbReference type="RefSeq" id="XP_005103883.3"/>
    </source>
</evidence>
<evidence type="ECO:0000256" key="2">
    <source>
        <dbReference type="SAM" id="SignalP"/>
    </source>
</evidence>
<sequence length="563" mass="62577">MAIFQGLCFVLVLASLCLCTHGYTLTYKTELLGHKVMQLGIDDPWKEASSIKKDVQIFVSDGKKKPYSFINDDGVLVGFDVDLVKEVCLIVDMECHTILAPFTDCVFTDRNLDYAGSGLMSGWYAGCPGYEITMDRMNEFDFTLPYLTTSDSFTVAPGNPKEFDPDADDYSQFTLLHLTGAPSNAQCLTRLGKKFGNIILAQNLPEAKEALLNGTADVLFSPRNRIYGLEVLPQRVQCSEAGAGIMLKKGSDVAKWWNPGFKAFYASGNYNKLCQEAGLKYGSAPRCLDPPELASPELLSLLMKETKTETVEKEHLWKFVVSGRVAPYSFLNEKGVLTGFTKAMLDNVCSRAGKKCTLILAEVDECTVRKGELLFPGRGLMSGWFDACTGYFNTPDRSNSWDFTSPYLVSFGTFKVAPGNPTGFDPASYDFSEYTIVYAETAITNDHCLHRLHKKVGKMMIVTGPEEAQEAVLNGTASAWFTKELNIKTLETLPGEFHCENVGTSIMAKKGSQLPGWWNPAFAEFYDSGDYNRFCEEQSKMYGGKFTFPCLPKPEEKNRQTQF</sequence>
<dbReference type="RefSeq" id="XP_005103883.3">
    <property type="nucleotide sequence ID" value="XM_005103826.3"/>
</dbReference>
<evidence type="ECO:0000256" key="1">
    <source>
        <dbReference type="ARBA" id="ARBA00022729"/>
    </source>
</evidence>
<dbReference type="SUPFAM" id="SSF53850">
    <property type="entry name" value="Periplasmic binding protein-like II"/>
    <property type="match status" value="2"/>
</dbReference>
<evidence type="ECO:0000313" key="4">
    <source>
        <dbReference type="Proteomes" id="UP000694888"/>
    </source>
</evidence>
<name>A0ABM0JXJ2_APLCA</name>
<feature type="domain" description="Solute-binding protein family 3/N-terminal" evidence="3">
    <location>
        <begin position="54"/>
        <end position="285"/>
    </location>
</feature>
<evidence type="ECO:0000259" key="3">
    <source>
        <dbReference type="SMART" id="SM00062"/>
    </source>
</evidence>
<dbReference type="PANTHER" id="PTHR35936:SF19">
    <property type="entry name" value="AMINO-ACID-BINDING PROTEIN YXEM-RELATED"/>
    <property type="match status" value="1"/>
</dbReference>
<dbReference type="Pfam" id="PF00497">
    <property type="entry name" value="SBP_bac_3"/>
    <property type="match status" value="2"/>
</dbReference>
<organism evidence="4 5">
    <name type="scientific">Aplysia californica</name>
    <name type="common">California sea hare</name>
    <dbReference type="NCBI Taxonomy" id="6500"/>
    <lineage>
        <taxon>Eukaryota</taxon>
        <taxon>Metazoa</taxon>
        <taxon>Spiralia</taxon>
        <taxon>Lophotrochozoa</taxon>
        <taxon>Mollusca</taxon>
        <taxon>Gastropoda</taxon>
        <taxon>Heterobranchia</taxon>
        <taxon>Euthyneura</taxon>
        <taxon>Tectipleura</taxon>
        <taxon>Aplysiida</taxon>
        <taxon>Aplysioidea</taxon>
        <taxon>Aplysiidae</taxon>
        <taxon>Aplysia</taxon>
    </lineage>
</organism>
<feature type="signal peptide" evidence="2">
    <location>
        <begin position="1"/>
        <end position="22"/>
    </location>
</feature>
<dbReference type="InterPro" id="IPR001638">
    <property type="entry name" value="Solute-binding_3/MltF_N"/>
</dbReference>
<accession>A0ABM0JXJ2</accession>
<dbReference type="GeneID" id="101861903"/>
<feature type="chain" id="PRO_5047357057" evidence="2">
    <location>
        <begin position="23"/>
        <end position="563"/>
    </location>
</feature>
<reference evidence="5" key="1">
    <citation type="submission" date="2025-08" db="UniProtKB">
        <authorList>
            <consortium name="RefSeq"/>
        </authorList>
    </citation>
    <scope>IDENTIFICATION</scope>
</reference>
<gene>
    <name evidence="5" type="primary">LOC101861903</name>
</gene>
<keyword evidence="1 2" id="KW-0732">Signal</keyword>
<dbReference type="Proteomes" id="UP000694888">
    <property type="component" value="Unplaced"/>
</dbReference>
<keyword evidence="4" id="KW-1185">Reference proteome</keyword>
<dbReference type="Gene3D" id="3.40.190.10">
    <property type="entry name" value="Periplasmic binding protein-like II"/>
    <property type="match status" value="4"/>
</dbReference>
<dbReference type="PANTHER" id="PTHR35936">
    <property type="entry name" value="MEMBRANE-BOUND LYTIC MUREIN TRANSGLYCOSYLASE F"/>
    <property type="match status" value="1"/>
</dbReference>